<sequence>MQRVVGLIALALVLFWIIDAPTSAANTVTSILAILASFAQSIVTFFSALV</sequence>
<dbReference type="RefSeq" id="WP_337713108.1">
    <property type="nucleotide sequence ID" value="NZ_JBBEGL010000002.1"/>
</dbReference>
<evidence type="ECO:0000313" key="1">
    <source>
        <dbReference type="EMBL" id="MEJ2886634.1"/>
    </source>
</evidence>
<dbReference type="EMBL" id="JBBEGL010000002">
    <property type="protein sequence ID" value="MEJ2886634.1"/>
    <property type="molecule type" value="Genomic_DNA"/>
</dbReference>
<organism evidence="1 2">
    <name type="scientific">Actinomycetospora aeridis</name>
    <dbReference type="NCBI Taxonomy" id="3129231"/>
    <lineage>
        <taxon>Bacteria</taxon>
        <taxon>Bacillati</taxon>
        <taxon>Actinomycetota</taxon>
        <taxon>Actinomycetes</taxon>
        <taxon>Pseudonocardiales</taxon>
        <taxon>Pseudonocardiaceae</taxon>
        <taxon>Actinomycetospora</taxon>
    </lineage>
</organism>
<dbReference type="Proteomes" id="UP001370100">
    <property type="component" value="Unassembled WGS sequence"/>
</dbReference>
<reference evidence="1 2" key="1">
    <citation type="submission" date="2024-03" db="EMBL/GenBank/DDBJ databases">
        <title>Actinomycetospora sp. OC33-EN06, a novel actinomycete isolated from wild orchid (Aerides multiflora).</title>
        <authorList>
            <person name="Suriyachadkun C."/>
        </authorList>
    </citation>
    <scope>NUCLEOTIDE SEQUENCE [LARGE SCALE GENOMIC DNA]</scope>
    <source>
        <strain evidence="1 2">OC33-EN06</strain>
    </source>
</reference>
<protein>
    <submittedName>
        <fullName evidence="1">Uncharacterized protein</fullName>
    </submittedName>
</protein>
<accession>A0ABU8N3U7</accession>
<name>A0ABU8N3U7_9PSEU</name>
<keyword evidence="2" id="KW-1185">Reference proteome</keyword>
<evidence type="ECO:0000313" key="2">
    <source>
        <dbReference type="Proteomes" id="UP001370100"/>
    </source>
</evidence>
<comment type="caution">
    <text evidence="1">The sequence shown here is derived from an EMBL/GenBank/DDBJ whole genome shotgun (WGS) entry which is preliminary data.</text>
</comment>
<gene>
    <name evidence="1" type="ORF">WCD41_09255</name>
</gene>
<proteinExistence type="predicted"/>